<dbReference type="SMART" id="SM00089">
    <property type="entry name" value="PKD"/>
    <property type="match status" value="3"/>
</dbReference>
<dbReference type="PANTHER" id="PTHR47466:SF1">
    <property type="entry name" value="METALLOPROTEASE MEP1 (AFU_ORTHOLOGUE AFUA_1G07730)-RELATED"/>
    <property type="match status" value="1"/>
</dbReference>
<gene>
    <name evidence="11" type="ORF">ACFPIB_10425</name>
</gene>
<proteinExistence type="inferred from homology"/>
<dbReference type="Gene3D" id="2.60.40.10">
    <property type="entry name" value="Immunoglobulins"/>
    <property type="match status" value="4"/>
</dbReference>
<dbReference type="InterPro" id="IPR013783">
    <property type="entry name" value="Ig-like_fold"/>
</dbReference>
<dbReference type="PANTHER" id="PTHR47466">
    <property type="match status" value="1"/>
</dbReference>
<dbReference type="InterPro" id="IPR022409">
    <property type="entry name" value="PKD/Chitinase_dom"/>
</dbReference>
<dbReference type="PROSITE" id="PS50093">
    <property type="entry name" value="PKD"/>
    <property type="match status" value="3"/>
</dbReference>
<evidence type="ECO:0000256" key="4">
    <source>
        <dbReference type="ARBA" id="ARBA00022729"/>
    </source>
</evidence>
<evidence type="ECO:0000256" key="7">
    <source>
        <dbReference type="ARBA" id="ARBA00023049"/>
    </source>
</evidence>
<dbReference type="CDD" id="cd00146">
    <property type="entry name" value="PKD"/>
    <property type="match status" value="3"/>
</dbReference>
<evidence type="ECO:0000313" key="11">
    <source>
        <dbReference type="EMBL" id="MFC5271026.1"/>
    </source>
</evidence>
<evidence type="ECO:0000256" key="9">
    <source>
        <dbReference type="SAM" id="SignalP"/>
    </source>
</evidence>
<keyword evidence="6" id="KW-0862">Zinc</keyword>
<evidence type="ECO:0000259" key="10">
    <source>
        <dbReference type="PROSITE" id="PS50093"/>
    </source>
</evidence>
<accession>A0ABW0EDG0</accession>
<feature type="domain" description="PKD" evidence="10">
    <location>
        <begin position="340"/>
        <end position="421"/>
    </location>
</feature>
<dbReference type="RefSeq" id="WP_378017393.1">
    <property type="nucleotide sequence ID" value="NZ_JBHSKT010000005.1"/>
</dbReference>
<evidence type="ECO:0000256" key="1">
    <source>
        <dbReference type="ARBA" id="ARBA00008721"/>
    </source>
</evidence>
<dbReference type="InterPro" id="IPR035986">
    <property type="entry name" value="PKD_dom_sf"/>
</dbReference>
<comment type="caution">
    <text evidence="11">The sequence shown here is derived from an EMBL/GenBank/DDBJ whole genome shotgun (WGS) entry which is preliminary data.</text>
</comment>
<protein>
    <submittedName>
        <fullName evidence="11">PKD domain-containing protein</fullName>
    </submittedName>
</protein>
<dbReference type="Pfam" id="PF18962">
    <property type="entry name" value="Por_Secre_tail"/>
    <property type="match status" value="1"/>
</dbReference>
<keyword evidence="2" id="KW-0645">Protease</keyword>
<feature type="domain" description="PKD" evidence="10">
    <location>
        <begin position="704"/>
        <end position="789"/>
    </location>
</feature>
<dbReference type="SUPFAM" id="SSF49299">
    <property type="entry name" value="PKD domain"/>
    <property type="match status" value="4"/>
</dbReference>
<evidence type="ECO:0000256" key="8">
    <source>
        <dbReference type="ARBA" id="ARBA00023157"/>
    </source>
</evidence>
<dbReference type="InterPro" id="IPR000601">
    <property type="entry name" value="PKD_dom"/>
</dbReference>
<evidence type="ECO:0000256" key="6">
    <source>
        <dbReference type="ARBA" id="ARBA00022833"/>
    </source>
</evidence>
<evidence type="ECO:0000313" key="12">
    <source>
        <dbReference type="Proteomes" id="UP001596161"/>
    </source>
</evidence>
<evidence type="ECO:0000256" key="5">
    <source>
        <dbReference type="ARBA" id="ARBA00022801"/>
    </source>
</evidence>
<name>A0ABW0EDG0_9BACT</name>
<comment type="similarity">
    <text evidence="1">Belongs to the peptidase M43B family.</text>
</comment>
<keyword evidence="7" id="KW-0482">Metalloprotease</keyword>
<dbReference type="CDD" id="cd04275">
    <property type="entry name" value="ZnMc_pappalysin_like"/>
    <property type="match status" value="1"/>
</dbReference>
<evidence type="ECO:0000256" key="3">
    <source>
        <dbReference type="ARBA" id="ARBA00022723"/>
    </source>
</evidence>
<dbReference type="Gene3D" id="3.40.390.10">
    <property type="entry name" value="Collagenase (Catalytic Domain)"/>
    <property type="match status" value="1"/>
</dbReference>
<feature type="chain" id="PRO_5046321069" evidence="9">
    <location>
        <begin position="22"/>
        <end position="1039"/>
    </location>
</feature>
<dbReference type="EMBL" id="JBHSKT010000005">
    <property type="protein sequence ID" value="MFC5271026.1"/>
    <property type="molecule type" value="Genomic_DNA"/>
</dbReference>
<dbReference type="NCBIfam" id="TIGR04183">
    <property type="entry name" value="Por_Secre_tail"/>
    <property type="match status" value="1"/>
</dbReference>
<dbReference type="SUPFAM" id="SSF55486">
    <property type="entry name" value="Metalloproteases ('zincins'), catalytic domain"/>
    <property type="match status" value="1"/>
</dbReference>
<keyword evidence="4 9" id="KW-0732">Signal</keyword>
<dbReference type="InterPro" id="IPR024079">
    <property type="entry name" value="MetalloPept_cat_dom_sf"/>
</dbReference>
<dbReference type="Pfam" id="PF05572">
    <property type="entry name" value="Peptidase_M43"/>
    <property type="match status" value="1"/>
</dbReference>
<evidence type="ECO:0000256" key="2">
    <source>
        <dbReference type="ARBA" id="ARBA00022670"/>
    </source>
</evidence>
<dbReference type="Pfam" id="PF00801">
    <property type="entry name" value="PKD"/>
    <property type="match status" value="1"/>
</dbReference>
<keyword evidence="8" id="KW-1015">Disulfide bond</keyword>
<dbReference type="Proteomes" id="UP001596161">
    <property type="component" value="Unassembled WGS sequence"/>
</dbReference>
<sequence length="1039" mass="108519">MRKTFTLWAALSALFFSSVNAQTQIKRCGTAEIEQQMQLADPAYKAKRAQNERAIQQYLSNQANARTNVTRTIPVVFHVVYNNTTQNISQAQIMSQLDVLNDDFRKMNADTTSIPGPFKQLAADTEIEFCLASVDPNGQPTTGITRTSTTTSAFTMAAPHAVKAGTTGGKDPWPNTQYLNIWICNIAPDANGQTLGYAMSPGASPATDGVVLLYTTVGKAPHNPFPGSVNSGRTATHEVGHYLDLRHIWGDEPGCAADDLVTDTPQQKAENQGCPTFPLLTGAGASCATTGPGAMFMNYMDYTNDNCMHMFTHGQKARMIAALTTARSGLLTSMACSNTLRANFSANNTTITAGNAVNFFDNSTGSPTGWSWSFPGGTPNISTSQNPASIQYNAPGTYNVTLSVTKGTATDTRTINNFITVGSAVACADTLNQPFPGPGVIYVSQTSTGTKNGYVSGNNAYGHKAKAEKFVSASTTINGGLFAFGRAKFASPTSTVTVAVWNATGTNGAPGTIIASKTVLINSIAANVAAGQLTSVAFNSPVAVTGNYYMGIVLPTTAGDTVALITNTHSASAPAGKGWEQLSTNAWQPYSNATSGWGLNISNAVFPIVAGGAPVVSFTSNLNTVCTGNTVTFNSNATTGANTYNWSFPGGTPSTSTQPNPTVTYNTPGNYSVSLTASNSNCNLTTTVNQANAISVVAPPPGPPVANFTVANTTVCVGSPVTFNGSSTTGATAYAWFFQGGSQTSSTLQSPVITYNNPGTYNVTLTAHAGTGPCALSNAKTITINVVALPNVNVTPASAVVCNTPKQLTASGASTYAWSPATGLSATTGATVTANPSVTTLYTVTGTTSAGCVSTDTVRVIVPNVTADFTPSGKYFDFRNGAATVTFTNHSTNGTFFLWNFGEPGLSTANTDTLHTPLPVTYPYTGTFIVTLKVSANGCTEIHKDTIVVRNTTGLDEAFDRGLIKIYPNPAKNYLQVEIPATEKVTTIQLINSIGQVIAKQKPDAGTTRLNVANLPAGIYFVKITNAQGSIIKKISIEQ</sequence>
<feature type="signal peptide" evidence="9">
    <location>
        <begin position="1"/>
        <end position="21"/>
    </location>
</feature>
<reference evidence="12" key="1">
    <citation type="journal article" date="2019" name="Int. J. Syst. Evol. Microbiol.">
        <title>The Global Catalogue of Microorganisms (GCM) 10K type strain sequencing project: providing services to taxonomists for standard genome sequencing and annotation.</title>
        <authorList>
            <consortium name="The Broad Institute Genomics Platform"/>
            <consortium name="The Broad Institute Genome Sequencing Center for Infectious Disease"/>
            <person name="Wu L."/>
            <person name="Ma J."/>
        </authorList>
    </citation>
    <scope>NUCLEOTIDE SEQUENCE [LARGE SCALE GENOMIC DNA]</scope>
    <source>
        <strain evidence="12">KACC 12602</strain>
    </source>
</reference>
<organism evidence="11 12">
    <name type="scientific">Adhaeribacter terreus</name>
    <dbReference type="NCBI Taxonomy" id="529703"/>
    <lineage>
        <taxon>Bacteria</taxon>
        <taxon>Pseudomonadati</taxon>
        <taxon>Bacteroidota</taxon>
        <taxon>Cytophagia</taxon>
        <taxon>Cytophagales</taxon>
        <taxon>Hymenobacteraceae</taxon>
        <taxon>Adhaeribacter</taxon>
    </lineage>
</organism>
<dbReference type="Pfam" id="PF18911">
    <property type="entry name" value="PKD_4"/>
    <property type="match status" value="2"/>
</dbReference>
<keyword evidence="5" id="KW-0378">Hydrolase</keyword>
<keyword evidence="3" id="KW-0479">Metal-binding</keyword>
<keyword evidence="12" id="KW-1185">Reference proteome</keyword>
<dbReference type="InterPro" id="IPR026444">
    <property type="entry name" value="Secre_tail"/>
</dbReference>
<feature type="domain" description="PKD" evidence="10">
    <location>
        <begin position="614"/>
        <end position="689"/>
    </location>
</feature>
<dbReference type="InterPro" id="IPR008754">
    <property type="entry name" value="Peptidase_M43"/>
</dbReference>